<protein>
    <submittedName>
        <fullName evidence="3">Chaperone protein DnaJ</fullName>
    </submittedName>
</protein>
<accession>A0A645JFY2</accession>
<dbReference type="PANTHER" id="PTHR44145:SF3">
    <property type="entry name" value="DNAJ HOMOLOG SUBFAMILY A MEMBER 3, MITOCHONDRIAL"/>
    <property type="match status" value="1"/>
</dbReference>
<reference evidence="3" key="1">
    <citation type="submission" date="2019-08" db="EMBL/GenBank/DDBJ databases">
        <authorList>
            <person name="Kucharzyk K."/>
            <person name="Murdoch R.W."/>
            <person name="Higgins S."/>
            <person name="Loffler F."/>
        </authorList>
    </citation>
    <scope>NUCLEOTIDE SEQUENCE</scope>
</reference>
<dbReference type="Gene3D" id="1.10.287.110">
    <property type="entry name" value="DnaJ domain"/>
    <property type="match status" value="1"/>
</dbReference>
<proteinExistence type="predicted"/>
<keyword evidence="1" id="KW-0143">Chaperone</keyword>
<dbReference type="CDD" id="cd06257">
    <property type="entry name" value="DnaJ"/>
    <property type="match status" value="1"/>
</dbReference>
<feature type="domain" description="J" evidence="2">
    <location>
        <begin position="5"/>
        <end position="79"/>
    </location>
</feature>
<dbReference type="AlphaFoldDB" id="A0A645JFY2"/>
<dbReference type="SMART" id="SM00271">
    <property type="entry name" value="DnaJ"/>
    <property type="match status" value="1"/>
</dbReference>
<comment type="caution">
    <text evidence="3">The sequence shown here is derived from an EMBL/GenBank/DDBJ whole genome shotgun (WGS) entry which is preliminary data.</text>
</comment>
<evidence type="ECO:0000259" key="2">
    <source>
        <dbReference type="PROSITE" id="PS50076"/>
    </source>
</evidence>
<dbReference type="EMBL" id="VSSQ01140036">
    <property type="protein sequence ID" value="MPN62267.1"/>
    <property type="molecule type" value="Genomic_DNA"/>
</dbReference>
<gene>
    <name evidence="3" type="primary">dnaJ_73</name>
    <name evidence="3" type="ORF">SDC9_210014</name>
</gene>
<dbReference type="PANTHER" id="PTHR44145">
    <property type="entry name" value="DNAJ HOMOLOG SUBFAMILY A MEMBER 3, MITOCHONDRIAL"/>
    <property type="match status" value="1"/>
</dbReference>
<dbReference type="PROSITE" id="PS50076">
    <property type="entry name" value="DNAJ_2"/>
    <property type="match status" value="1"/>
</dbReference>
<evidence type="ECO:0000256" key="1">
    <source>
        <dbReference type="ARBA" id="ARBA00023186"/>
    </source>
</evidence>
<dbReference type="InterPro" id="IPR001623">
    <property type="entry name" value="DnaJ_domain"/>
</dbReference>
<sequence length="93" mass="10999">MKYIDYYKILGVKRTASAADIKKAYYYLAKKYHPDLNRHDPKAKDKYLIVAEAFSVLGDLDRRLDYAIQLNTEYWNEFEIKSEELNDIVTKGK</sequence>
<dbReference type="SUPFAM" id="SSF46565">
    <property type="entry name" value="Chaperone J-domain"/>
    <property type="match status" value="1"/>
</dbReference>
<dbReference type="Pfam" id="PF00226">
    <property type="entry name" value="DnaJ"/>
    <property type="match status" value="1"/>
</dbReference>
<organism evidence="3">
    <name type="scientific">bioreactor metagenome</name>
    <dbReference type="NCBI Taxonomy" id="1076179"/>
    <lineage>
        <taxon>unclassified sequences</taxon>
        <taxon>metagenomes</taxon>
        <taxon>ecological metagenomes</taxon>
    </lineage>
</organism>
<dbReference type="PRINTS" id="PR00625">
    <property type="entry name" value="JDOMAIN"/>
</dbReference>
<dbReference type="InterPro" id="IPR036869">
    <property type="entry name" value="J_dom_sf"/>
</dbReference>
<evidence type="ECO:0000313" key="3">
    <source>
        <dbReference type="EMBL" id="MPN62267.1"/>
    </source>
</evidence>
<name>A0A645JFY2_9ZZZZ</name>
<dbReference type="InterPro" id="IPR051938">
    <property type="entry name" value="Apopto_cytoskel_mod"/>
</dbReference>